<gene>
    <name evidence="2" type="ORF">SAMN05216283_1262</name>
</gene>
<protein>
    <submittedName>
        <fullName evidence="2">Transposase InsO and inactivated derivatives</fullName>
    </submittedName>
</protein>
<dbReference type="SUPFAM" id="SSF53098">
    <property type="entry name" value="Ribonuclease H-like"/>
    <property type="match status" value="1"/>
</dbReference>
<dbReference type="NCBIfam" id="NF033516">
    <property type="entry name" value="transpos_IS3"/>
    <property type="match status" value="1"/>
</dbReference>
<dbReference type="InterPro" id="IPR048020">
    <property type="entry name" value="Transpos_IS3"/>
</dbReference>
<proteinExistence type="predicted"/>
<dbReference type="Pfam" id="PF13333">
    <property type="entry name" value="rve_2"/>
    <property type="match status" value="1"/>
</dbReference>
<dbReference type="Pfam" id="PF00665">
    <property type="entry name" value="rve"/>
    <property type="match status" value="1"/>
</dbReference>
<dbReference type="InterPro" id="IPR050900">
    <property type="entry name" value="Transposase_IS3/IS150/IS904"/>
</dbReference>
<keyword evidence="3" id="KW-1185">Reference proteome</keyword>
<dbReference type="EMBL" id="FONW01000026">
    <property type="protein sequence ID" value="SFF91318.1"/>
    <property type="molecule type" value="Genomic_DNA"/>
</dbReference>
<evidence type="ECO:0000259" key="1">
    <source>
        <dbReference type="PROSITE" id="PS50994"/>
    </source>
</evidence>
<organism evidence="2 3">
    <name type="scientific">Sunxiuqinia elliptica</name>
    <dbReference type="NCBI Taxonomy" id="655355"/>
    <lineage>
        <taxon>Bacteria</taxon>
        <taxon>Pseudomonadati</taxon>
        <taxon>Bacteroidota</taxon>
        <taxon>Bacteroidia</taxon>
        <taxon>Marinilabiliales</taxon>
        <taxon>Prolixibacteraceae</taxon>
        <taxon>Sunxiuqinia</taxon>
    </lineage>
</organism>
<evidence type="ECO:0000313" key="3">
    <source>
        <dbReference type="Proteomes" id="UP000198964"/>
    </source>
</evidence>
<dbReference type="InterPro" id="IPR025948">
    <property type="entry name" value="HTH-like_dom"/>
</dbReference>
<evidence type="ECO:0000313" key="2">
    <source>
        <dbReference type="EMBL" id="SFF91318.1"/>
    </source>
</evidence>
<accession>A0A1I2MJU7</accession>
<dbReference type="Pfam" id="PF13276">
    <property type="entry name" value="HTH_21"/>
    <property type="match status" value="1"/>
</dbReference>
<dbReference type="PANTHER" id="PTHR46889:SF4">
    <property type="entry name" value="TRANSPOSASE INSO FOR INSERTION SEQUENCE ELEMENT IS911B-RELATED"/>
    <property type="match status" value="1"/>
</dbReference>
<dbReference type="Proteomes" id="UP000198964">
    <property type="component" value="Unassembled WGS sequence"/>
</dbReference>
<dbReference type="PROSITE" id="PS50994">
    <property type="entry name" value="INTEGRASE"/>
    <property type="match status" value="1"/>
</dbReference>
<dbReference type="InterPro" id="IPR001584">
    <property type="entry name" value="Integrase_cat-core"/>
</dbReference>
<dbReference type="GO" id="GO:0015074">
    <property type="term" value="P:DNA integration"/>
    <property type="evidence" value="ECO:0007669"/>
    <property type="project" value="InterPro"/>
</dbReference>
<dbReference type="PANTHER" id="PTHR46889">
    <property type="entry name" value="TRANSPOSASE INSF FOR INSERTION SEQUENCE IS3B-RELATED"/>
    <property type="match status" value="1"/>
</dbReference>
<sequence length="282" mass="32898">MFSIEMMCKVLGVSRSGFYSWLKRKPSKRALENEELMVQIRSVHKKSKETYGSPRICEELKKEYIHVSRQRVARLMKKANIHSKTKRRFKCTTESKHQLQVAPNLLNREFKVDELGKVWVSDITYIHTSASWLYLTVIIDLCDRKVVGWSTSSTLKTIDTVVPAWKMAVANRPVNDDLIFHSDRGIQYACTEFKELLASNPFVTQSMSRKGDCWDNAVAESFFKTLKTEWIYRNKYATKKQARVSVFEYIETWYNTQRTHSALNYLSPVEFAELINKQKLAA</sequence>
<feature type="domain" description="Integrase catalytic" evidence="1">
    <location>
        <begin position="99"/>
        <end position="276"/>
    </location>
</feature>
<reference evidence="2 3" key="1">
    <citation type="submission" date="2016-10" db="EMBL/GenBank/DDBJ databases">
        <authorList>
            <person name="de Groot N.N."/>
        </authorList>
    </citation>
    <scope>NUCLEOTIDE SEQUENCE [LARGE SCALE GENOMIC DNA]</scope>
    <source>
        <strain evidence="2 3">CGMCC 1.9156</strain>
    </source>
</reference>
<name>A0A1I2MJU7_9BACT</name>
<dbReference type="Gene3D" id="3.30.420.10">
    <property type="entry name" value="Ribonuclease H-like superfamily/Ribonuclease H"/>
    <property type="match status" value="1"/>
</dbReference>
<dbReference type="InterPro" id="IPR012337">
    <property type="entry name" value="RNaseH-like_sf"/>
</dbReference>
<dbReference type="InterPro" id="IPR036397">
    <property type="entry name" value="RNaseH_sf"/>
</dbReference>
<dbReference type="GO" id="GO:0003676">
    <property type="term" value="F:nucleic acid binding"/>
    <property type="evidence" value="ECO:0007669"/>
    <property type="project" value="InterPro"/>
</dbReference>
<dbReference type="AlphaFoldDB" id="A0A1I2MJU7"/>